<dbReference type="EMBL" id="JMCC02000037">
    <property type="protein sequence ID" value="KIG16482.1"/>
    <property type="molecule type" value="Genomic_DNA"/>
</dbReference>
<evidence type="ECO:0000313" key="3">
    <source>
        <dbReference type="Proteomes" id="UP000031599"/>
    </source>
</evidence>
<reference evidence="2 3" key="1">
    <citation type="submission" date="2014-12" db="EMBL/GenBank/DDBJ databases">
        <title>Genome assembly of Enhygromyxa salina DSM 15201.</title>
        <authorList>
            <person name="Sharma G."/>
            <person name="Subramanian S."/>
        </authorList>
    </citation>
    <scope>NUCLEOTIDE SEQUENCE [LARGE SCALE GENOMIC DNA]</scope>
    <source>
        <strain evidence="2 3">DSM 15201</strain>
    </source>
</reference>
<dbReference type="InterPro" id="IPR018683">
    <property type="entry name" value="DUF2169"/>
</dbReference>
<organism evidence="2 3">
    <name type="scientific">Enhygromyxa salina</name>
    <dbReference type="NCBI Taxonomy" id="215803"/>
    <lineage>
        <taxon>Bacteria</taxon>
        <taxon>Pseudomonadati</taxon>
        <taxon>Myxococcota</taxon>
        <taxon>Polyangia</taxon>
        <taxon>Nannocystales</taxon>
        <taxon>Nannocystaceae</taxon>
        <taxon>Enhygromyxa</taxon>
    </lineage>
</organism>
<feature type="domain" description="DUF2169" evidence="1">
    <location>
        <begin position="3"/>
        <end position="303"/>
    </location>
</feature>
<dbReference type="Proteomes" id="UP000031599">
    <property type="component" value="Unassembled WGS sequence"/>
</dbReference>
<evidence type="ECO:0000259" key="1">
    <source>
        <dbReference type="Pfam" id="PF09937"/>
    </source>
</evidence>
<dbReference type="AlphaFoldDB" id="A0A0C2D924"/>
<name>A0A0C2D924_9BACT</name>
<accession>A0A0C2D924</accession>
<protein>
    <submittedName>
        <fullName evidence="2">Putative exported protein</fullName>
    </submittedName>
</protein>
<evidence type="ECO:0000313" key="2">
    <source>
        <dbReference type="EMBL" id="KIG16482.1"/>
    </source>
</evidence>
<sequence length="327" mass="37538">MILEADTDQYPYKLRTDIVVRGHAYGYGRTSQIEAVILASKYRYHILTSGQRQCWLDHDGRLRFTSPALFERVPLDFRNAYGGHDRAADKKYGVSFEDEPELVKAFGDEIDLDACSPFRYPRNPVGKGYLCDATKAAVEALELPQLEDPLDPLTPERIVMGDMLRWHRMPIPRAPRWVDFAWYPRVAFFGIVPISEVFEAPPIEVERDLVPDYLGDGRGRLVSSARYEVQNGAPVGLQVPHLRGGEQVELHNLHPSQPRWRFTLPRAPKICTDGREGKLNSTEAVLQTLLLEPDKDRVTLIWRGCARALRPYLERERAEMPLFVEWR</sequence>
<comment type="caution">
    <text evidence="2">The sequence shown here is derived from an EMBL/GenBank/DDBJ whole genome shotgun (WGS) entry which is preliminary data.</text>
</comment>
<dbReference type="Pfam" id="PF09937">
    <property type="entry name" value="DUF2169"/>
    <property type="match status" value="1"/>
</dbReference>
<proteinExistence type="predicted"/>
<gene>
    <name evidence="2" type="ORF">DB30_04395</name>
</gene>